<proteinExistence type="predicted"/>
<dbReference type="AlphaFoldDB" id="A0AAN0M6V2"/>
<organism evidence="1 2">
    <name type="scientific">Yoonia rhodophyticola</name>
    <dbReference type="NCBI Taxonomy" id="3137370"/>
    <lineage>
        <taxon>Bacteria</taxon>
        <taxon>Pseudomonadati</taxon>
        <taxon>Pseudomonadota</taxon>
        <taxon>Alphaproteobacteria</taxon>
        <taxon>Rhodobacterales</taxon>
        <taxon>Paracoccaceae</taxon>
        <taxon>Yoonia</taxon>
    </lineage>
</organism>
<protein>
    <submittedName>
        <fullName evidence="1">Aggregation factor core</fullName>
    </submittedName>
</protein>
<gene>
    <name evidence="1" type="ORF">AABB31_12355</name>
</gene>
<name>A0AAN0M6V2_9RHOB</name>
<evidence type="ECO:0000313" key="1">
    <source>
        <dbReference type="EMBL" id="WZU65889.1"/>
    </source>
</evidence>
<dbReference type="KEGG" id="yrh:AABB31_12355"/>
<keyword evidence="2" id="KW-1185">Reference proteome</keyword>
<accession>A0AAN0M6V2</accession>
<sequence>MRSLIIGLILGASSAQADIELRFIEGAPKDRFDLIATGPACNDAPLEVTIDLSGAQGGLIFDVTAAGQGVEVYQPFELVAGADLLQSATSLRDGDQVLTLSLRALPAGQVLSFTTDLDDTGGGREITVDGAEIAGASVIVTNGAATQTAEFGPDARAIIDQSDCLS</sequence>
<reference evidence="2" key="1">
    <citation type="submission" date="2024-04" db="EMBL/GenBank/DDBJ databases">
        <title>Phylogenomic analyses of a clade within the roseobacter group suggest taxonomic reassignments of species of the genera Aestuariivita, Citreicella, Loktanella, Nautella, Pelagibaca, Ruegeria, Thalassobius, Thiobacimonas and Tropicibacter, and the proposal o.</title>
        <authorList>
            <person name="Jeon C.O."/>
        </authorList>
    </citation>
    <scope>NUCLEOTIDE SEQUENCE [LARGE SCALE GENOMIC DNA]</scope>
    <source>
        <strain evidence="2">SS1-5</strain>
    </source>
</reference>
<dbReference type="EMBL" id="CP151767">
    <property type="protein sequence ID" value="WZU65889.1"/>
    <property type="molecule type" value="Genomic_DNA"/>
</dbReference>
<reference evidence="1 2" key="2">
    <citation type="submission" date="2024-08" db="EMBL/GenBank/DDBJ databases">
        <title>Phylogenomic analyses of a clade within the roseobacter group suggest taxonomic reassignments of species of the genera Aestuariivita, Citreicella, Loktanella, Nautella, Pelagibaca, Ruegeria, Thalassobius, Thiobacimonas and Tropicibacter, and the proposal o.</title>
        <authorList>
            <person name="Jeon C.O."/>
        </authorList>
    </citation>
    <scope>NUCLEOTIDE SEQUENCE [LARGE SCALE GENOMIC DNA]</scope>
    <source>
        <strain evidence="1 2">SS1-5</strain>
    </source>
</reference>
<evidence type="ECO:0000313" key="2">
    <source>
        <dbReference type="Proteomes" id="UP001470809"/>
    </source>
</evidence>
<dbReference type="RefSeq" id="WP_342075221.1">
    <property type="nucleotide sequence ID" value="NZ_CP151767.2"/>
</dbReference>
<dbReference type="Proteomes" id="UP001470809">
    <property type="component" value="Chromosome"/>
</dbReference>